<evidence type="ECO:0000256" key="3">
    <source>
        <dbReference type="ARBA" id="ARBA00022679"/>
    </source>
</evidence>
<dbReference type="PROSITE" id="PS51186">
    <property type="entry name" value="GNAT"/>
    <property type="match status" value="1"/>
</dbReference>
<gene>
    <name evidence="6" type="primary">rimI</name>
    <name evidence="6" type="ORF">KGQ91_06865</name>
</gene>
<dbReference type="InterPro" id="IPR006464">
    <property type="entry name" value="AcTrfase_RimI/Ard1"/>
</dbReference>
<dbReference type="Pfam" id="PF00583">
    <property type="entry name" value="Acetyltransf_1"/>
    <property type="match status" value="1"/>
</dbReference>
<keyword evidence="7" id="KW-1185">Reference proteome</keyword>
<dbReference type="EMBL" id="JAGXFD010000001">
    <property type="protein sequence ID" value="MBZ9567399.1"/>
    <property type="molecule type" value="Genomic_DNA"/>
</dbReference>
<evidence type="ECO:0000256" key="4">
    <source>
        <dbReference type="ARBA" id="ARBA00023315"/>
    </source>
</evidence>
<keyword evidence="6" id="KW-0689">Ribosomal protein</keyword>
<keyword evidence="4" id="KW-0012">Acyltransferase</keyword>
<dbReference type="InterPro" id="IPR016181">
    <property type="entry name" value="Acyl_CoA_acyltransferase"/>
</dbReference>
<organism evidence="6 7">
    <name type="scientific">Modicisalibacter tunisiensis</name>
    <dbReference type="NCBI Taxonomy" id="390637"/>
    <lineage>
        <taxon>Bacteria</taxon>
        <taxon>Pseudomonadati</taxon>
        <taxon>Pseudomonadota</taxon>
        <taxon>Gammaproteobacteria</taxon>
        <taxon>Oceanospirillales</taxon>
        <taxon>Halomonadaceae</taxon>
        <taxon>Modicisalibacter</taxon>
    </lineage>
</organism>
<evidence type="ECO:0000256" key="1">
    <source>
        <dbReference type="ARBA" id="ARBA00005395"/>
    </source>
</evidence>
<comment type="similarity">
    <text evidence="1">Belongs to the acetyltransferase family. RimI subfamily.</text>
</comment>
<comment type="caution">
    <text evidence="6">The sequence shown here is derived from an EMBL/GenBank/DDBJ whole genome shotgun (WGS) entry which is preliminary data.</text>
</comment>
<evidence type="ECO:0000313" key="6">
    <source>
        <dbReference type="EMBL" id="MBZ9567399.1"/>
    </source>
</evidence>
<evidence type="ECO:0000259" key="5">
    <source>
        <dbReference type="PROSITE" id="PS51186"/>
    </source>
</evidence>
<evidence type="ECO:0000313" key="7">
    <source>
        <dbReference type="Proteomes" id="UP001319883"/>
    </source>
</evidence>
<keyword evidence="2" id="KW-0963">Cytoplasm</keyword>
<feature type="domain" description="N-acetyltransferase" evidence="5">
    <location>
        <begin position="16"/>
        <end position="165"/>
    </location>
</feature>
<dbReference type="PANTHER" id="PTHR43420:SF12">
    <property type="entry name" value="N-ACETYLTRANSFERASE DOMAIN-CONTAINING PROTEIN"/>
    <property type="match status" value="1"/>
</dbReference>
<dbReference type="Proteomes" id="UP001319883">
    <property type="component" value="Unassembled WGS sequence"/>
</dbReference>
<keyword evidence="3" id="KW-0808">Transferase</keyword>
<dbReference type="Gene3D" id="3.40.630.30">
    <property type="match status" value="1"/>
</dbReference>
<keyword evidence="6" id="KW-0687">Ribonucleoprotein</keyword>
<evidence type="ECO:0000256" key="2">
    <source>
        <dbReference type="ARBA" id="ARBA00022490"/>
    </source>
</evidence>
<proteinExistence type="inferred from homology"/>
<dbReference type="InterPro" id="IPR000182">
    <property type="entry name" value="GNAT_dom"/>
</dbReference>
<dbReference type="GO" id="GO:0005840">
    <property type="term" value="C:ribosome"/>
    <property type="evidence" value="ECO:0007669"/>
    <property type="project" value="UniProtKB-KW"/>
</dbReference>
<dbReference type="InterPro" id="IPR050680">
    <property type="entry name" value="YpeA/RimI_acetyltransf"/>
</dbReference>
<dbReference type="PANTHER" id="PTHR43420">
    <property type="entry name" value="ACETYLTRANSFERASE"/>
    <property type="match status" value="1"/>
</dbReference>
<sequence length="165" mass="17494">MANGLAVAGGGRVVTPVLERLTPAALEALVAVERAGQAHPWSEAALAEALTSPAYELWGAYAPGAPAELLGHAALYRLPFEAELQAITVAPGARRRGIARCLLERLLARAAAWRSERLLLEVRASNAAALALYAAMGFREDGRRPNYYPAGAGRREAAVLMSRPL</sequence>
<dbReference type="CDD" id="cd04301">
    <property type="entry name" value="NAT_SF"/>
    <property type="match status" value="1"/>
</dbReference>
<name>A0ABS7WZ30_9GAMM</name>
<accession>A0ABS7WZ30</accession>
<dbReference type="SUPFAM" id="SSF55729">
    <property type="entry name" value="Acyl-CoA N-acyltransferases (Nat)"/>
    <property type="match status" value="1"/>
</dbReference>
<dbReference type="NCBIfam" id="TIGR01575">
    <property type="entry name" value="rimI"/>
    <property type="match status" value="1"/>
</dbReference>
<protein>
    <submittedName>
        <fullName evidence="6">Ribosomal protein S18-alanine N-acetyltransferase</fullName>
    </submittedName>
</protein>
<reference evidence="6 7" key="1">
    <citation type="submission" date="2021-05" db="EMBL/GenBank/DDBJ databases">
        <title>Petroleum and Energy Research Collection (APPE): ex situ preservation of microbial diversity associated with the oil industry and exploitation of its biotechnological potential.</title>
        <authorList>
            <person name="Paixao C.T.M."/>
            <person name="Gomes M.B."/>
            <person name="Oliveira V.M."/>
        </authorList>
    </citation>
    <scope>NUCLEOTIDE SEQUENCE [LARGE SCALE GENOMIC DNA]</scope>
    <source>
        <strain evidence="6 7">LIT2</strain>
    </source>
</reference>